<proteinExistence type="predicted"/>
<reference evidence="1" key="1">
    <citation type="submission" date="2020-04" db="EMBL/GenBank/DDBJ databases">
        <authorList>
            <person name="Chiriac C."/>
            <person name="Salcher M."/>
            <person name="Ghai R."/>
            <person name="Kavagutti S V."/>
        </authorList>
    </citation>
    <scope>NUCLEOTIDE SEQUENCE</scope>
</reference>
<dbReference type="EMBL" id="LR797155">
    <property type="protein sequence ID" value="CAB4189556.1"/>
    <property type="molecule type" value="Genomic_DNA"/>
</dbReference>
<dbReference type="NCBIfam" id="TIGR04387">
    <property type="entry name" value="capsid_maj_N4"/>
    <property type="match status" value="1"/>
</dbReference>
<gene>
    <name evidence="2" type="ORF">UFOVP1207_16</name>
    <name evidence="1" type="ORF">UFOVP474_20</name>
</gene>
<sequence>MAIQNYGTVASRNLIRAAQGMLEHAQPITVLGDFGTQREMPQNSTDTLVFRRTLPFGATTAGTTIENTSRYVGTPDITASNFVLAEGVTPNSNTISFQDVTVQLQQYGVLFKYSSKTEQLYEDDIPGEMVKLTGETLAEVMELVRYGVLKAGSTVIYANGSSRAAVNTAISLNAIRKAARTLESNRARRVTSRLAPGVNFGTRAVQPAYVVFCHTDAVSDVRNLPGFTRVEEYGSFKPIHDREIGACEDFRFVSSPLLKSFLAAGASVGSSGMLSVGATSVDVYPFIVIGEDCWGQVALKGMSAIKPVVLKASQTNHANPLGQFGYVGASTWFATVRLNDAFMARIEAGVTAL</sequence>
<protein>
    <recommendedName>
        <fullName evidence="3">N4-gp56 family major capsid protein</fullName>
    </recommendedName>
</protein>
<organism evidence="1">
    <name type="scientific">uncultured Caudovirales phage</name>
    <dbReference type="NCBI Taxonomy" id="2100421"/>
    <lineage>
        <taxon>Viruses</taxon>
        <taxon>Duplodnaviria</taxon>
        <taxon>Heunggongvirae</taxon>
        <taxon>Uroviricota</taxon>
        <taxon>Caudoviricetes</taxon>
        <taxon>Peduoviridae</taxon>
        <taxon>Maltschvirus</taxon>
        <taxon>Maltschvirus maltsch</taxon>
    </lineage>
</organism>
<name>A0A6J5MKI7_9CAUD</name>
<dbReference type="EMBL" id="LR796445">
    <property type="protein sequence ID" value="CAB4145596.1"/>
    <property type="molecule type" value="Genomic_DNA"/>
</dbReference>
<evidence type="ECO:0008006" key="3">
    <source>
        <dbReference type="Google" id="ProtNLM"/>
    </source>
</evidence>
<evidence type="ECO:0000313" key="2">
    <source>
        <dbReference type="EMBL" id="CAB4189556.1"/>
    </source>
</evidence>
<accession>A0A6J5MKI7</accession>
<evidence type="ECO:0000313" key="1">
    <source>
        <dbReference type="EMBL" id="CAB4145596.1"/>
    </source>
</evidence>